<dbReference type="Pfam" id="PF18480">
    <property type="entry name" value="DUF5615"/>
    <property type="match status" value="1"/>
</dbReference>
<dbReference type="EMBL" id="CP036274">
    <property type="protein sequence ID" value="QDU27918.1"/>
    <property type="molecule type" value="Genomic_DNA"/>
</dbReference>
<organism evidence="2 3">
    <name type="scientific">Anatilimnocola aggregata</name>
    <dbReference type="NCBI Taxonomy" id="2528021"/>
    <lineage>
        <taxon>Bacteria</taxon>
        <taxon>Pseudomonadati</taxon>
        <taxon>Planctomycetota</taxon>
        <taxon>Planctomycetia</taxon>
        <taxon>Pirellulales</taxon>
        <taxon>Pirellulaceae</taxon>
        <taxon>Anatilimnocola</taxon>
    </lineage>
</organism>
<dbReference type="InterPro" id="IPR041049">
    <property type="entry name" value="DUF5615"/>
</dbReference>
<name>A0A517YCG1_9BACT</name>
<dbReference type="OrthoDB" id="530832at2"/>
<evidence type="ECO:0000259" key="1">
    <source>
        <dbReference type="Pfam" id="PF18480"/>
    </source>
</evidence>
<evidence type="ECO:0000313" key="3">
    <source>
        <dbReference type="Proteomes" id="UP000315017"/>
    </source>
</evidence>
<dbReference type="RefSeq" id="WP_145089326.1">
    <property type="nucleotide sequence ID" value="NZ_CP036274.1"/>
</dbReference>
<sequence length="116" mass="12936">MLRLLSDENLNGDIVRGLMRIHPDLDCVRVQDVGLMNTADELILEWAARENRVLVTYDVSTVPPAAYQRVAESKPMPGVIIVPDQLATSRAIADIAFLSREIQASEIANQVFFLPF</sequence>
<feature type="domain" description="DUF5615" evidence="1">
    <location>
        <begin position="3"/>
        <end position="109"/>
    </location>
</feature>
<proteinExistence type="predicted"/>
<dbReference type="KEGG" id="aagg:ETAA8_30090"/>
<dbReference type="Proteomes" id="UP000315017">
    <property type="component" value="Chromosome"/>
</dbReference>
<accession>A0A517YCG1</accession>
<gene>
    <name evidence="2" type="ORF">ETAA8_30090</name>
</gene>
<reference evidence="2 3" key="1">
    <citation type="submission" date="2019-02" db="EMBL/GenBank/DDBJ databases">
        <title>Deep-cultivation of Planctomycetes and their phenomic and genomic characterization uncovers novel biology.</title>
        <authorList>
            <person name="Wiegand S."/>
            <person name="Jogler M."/>
            <person name="Boedeker C."/>
            <person name="Pinto D."/>
            <person name="Vollmers J."/>
            <person name="Rivas-Marin E."/>
            <person name="Kohn T."/>
            <person name="Peeters S.H."/>
            <person name="Heuer A."/>
            <person name="Rast P."/>
            <person name="Oberbeckmann S."/>
            <person name="Bunk B."/>
            <person name="Jeske O."/>
            <person name="Meyerdierks A."/>
            <person name="Storesund J.E."/>
            <person name="Kallscheuer N."/>
            <person name="Luecker S."/>
            <person name="Lage O.M."/>
            <person name="Pohl T."/>
            <person name="Merkel B.J."/>
            <person name="Hornburger P."/>
            <person name="Mueller R.-W."/>
            <person name="Bruemmer F."/>
            <person name="Labrenz M."/>
            <person name="Spormann A.M."/>
            <person name="Op den Camp H."/>
            <person name="Overmann J."/>
            <person name="Amann R."/>
            <person name="Jetten M.S.M."/>
            <person name="Mascher T."/>
            <person name="Medema M.H."/>
            <person name="Devos D.P."/>
            <person name="Kaster A.-K."/>
            <person name="Ovreas L."/>
            <person name="Rohde M."/>
            <person name="Galperin M.Y."/>
            <person name="Jogler C."/>
        </authorList>
    </citation>
    <scope>NUCLEOTIDE SEQUENCE [LARGE SCALE GENOMIC DNA]</scope>
    <source>
        <strain evidence="2 3">ETA_A8</strain>
    </source>
</reference>
<evidence type="ECO:0000313" key="2">
    <source>
        <dbReference type="EMBL" id="QDU27918.1"/>
    </source>
</evidence>
<keyword evidence="3" id="KW-1185">Reference proteome</keyword>
<protein>
    <recommendedName>
        <fullName evidence="1">DUF5615 domain-containing protein</fullName>
    </recommendedName>
</protein>
<dbReference type="AlphaFoldDB" id="A0A517YCG1"/>